<evidence type="ECO:0000256" key="1">
    <source>
        <dbReference type="ARBA" id="ARBA00022679"/>
    </source>
</evidence>
<dbReference type="PANTHER" id="PTHR48228:SF6">
    <property type="entry name" value="L-CARNITINE COA-TRANSFERASE"/>
    <property type="match status" value="1"/>
</dbReference>
<dbReference type="Pfam" id="PF02515">
    <property type="entry name" value="CoA_transf_3"/>
    <property type="match status" value="1"/>
</dbReference>
<dbReference type="EMBL" id="UINC01006350">
    <property type="protein sequence ID" value="SVA27003.1"/>
    <property type="molecule type" value="Genomic_DNA"/>
</dbReference>
<dbReference type="Gene3D" id="3.30.1540.10">
    <property type="entry name" value="formyl-coa transferase, domain 3"/>
    <property type="match status" value="1"/>
</dbReference>
<proteinExistence type="predicted"/>
<name>A0A381UJN5_9ZZZZ</name>
<dbReference type="PANTHER" id="PTHR48228">
    <property type="entry name" value="SUCCINYL-COA--D-CITRAMALATE COA-TRANSFERASE"/>
    <property type="match status" value="1"/>
</dbReference>
<gene>
    <name evidence="2" type="ORF">METZ01_LOCUS79857</name>
</gene>
<sequence length="416" mass="45307">MTSERSPFQPRQFGPLQGVRIISSGTIIAQPFAAAMAAEMGAEVIQIERPGIGDIWRDLEFPIAKDGEDNGSVAAGWVQDRRNTHHITLDLSSPEGKDLFLRLITDADIWMEASIPGAYAGWGLDDETVLKANPRLVIAHVSGYGQTGHADYLGRASYDFIGQAFGGMMHLTGFPDPEPPVRAAPWIGDRITSLFCLWSALAGYISAQRTGEGQVIDLSQFEAVHHILAGTTVAYYELGLERGRSGNKAGLFQPYDVFQASDGWVIVAAVGTVFDRACRVLGLDPTDEHWSNARTDVDSAGGIEFDAILRGWIEERTVLDVVDTMNAGGVASCPIMTPKDIAEDPHYQARNVHIEWEDLNLGRKVKGNGITPKFSKTPGEVWRGSVPLGYDNHEIYTGLLGLNPEEMSSLQDKGVI</sequence>
<dbReference type="InterPro" id="IPR003673">
    <property type="entry name" value="CoA-Trfase_fam_III"/>
</dbReference>
<dbReference type="Gene3D" id="3.40.50.10540">
    <property type="entry name" value="Crotonobetainyl-coa:carnitine coa-transferase, domain 1"/>
    <property type="match status" value="1"/>
</dbReference>
<dbReference type="AlphaFoldDB" id="A0A381UJN5"/>
<organism evidence="2">
    <name type="scientific">marine metagenome</name>
    <dbReference type="NCBI Taxonomy" id="408172"/>
    <lineage>
        <taxon>unclassified sequences</taxon>
        <taxon>metagenomes</taxon>
        <taxon>ecological metagenomes</taxon>
    </lineage>
</organism>
<protein>
    <recommendedName>
        <fullName evidence="3">CoA transferase</fullName>
    </recommendedName>
</protein>
<accession>A0A381UJN5</accession>
<reference evidence="2" key="1">
    <citation type="submission" date="2018-05" db="EMBL/GenBank/DDBJ databases">
        <authorList>
            <person name="Lanie J.A."/>
            <person name="Ng W.-L."/>
            <person name="Kazmierczak K.M."/>
            <person name="Andrzejewski T.M."/>
            <person name="Davidsen T.M."/>
            <person name="Wayne K.J."/>
            <person name="Tettelin H."/>
            <person name="Glass J.I."/>
            <person name="Rusch D."/>
            <person name="Podicherti R."/>
            <person name="Tsui H.-C.T."/>
            <person name="Winkler M.E."/>
        </authorList>
    </citation>
    <scope>NUCLEOTIDE SEQUENCE</scope>
</reference>
<dbReference type="GO" id="GO:0016740">
    <property type="term" value="F:transferase activity"/>
    <property type="evidence" value="ECO:0007669"/>
    <property type="project" value="UniProtKB-KW"/>
</dbReference>
<evidence type="ECO:0008006" key="3">
    <source>
        <dbReference type="Google" id="ProtNLM"/>
    </source>
</evidence>
<dbReference type="InterPro" id="IPR044855">
    <property type="entry name" value="CoA-Trfase_III_dom3_sf"/>
</dbReference>
<evidence type="ECO:0000313" key="2">
    <source>
        <dbReference type="EMBL" id="SVA27003.1"/>
    </source>
</evidence>
<keyword evidence="1" id="KW-0808">Transferase</keyword>
<dbReference type="InterPro" id="IPR023606">
    <property type="entry name" value="CoA-Trfase_III_dom_1_sf"/>
</dbReference>
<dbReference type="InterPro" id="IPR050509">
    <property type="entry name" value="CoA-transferase_III"/>
</dbReference>
<dbReference type="SUPFAM" id="SSF89796">
    <property type="entry name" value="CoA-transferase family III (CaiB/BaiF)"/>
    <property type="match status" value="1"/>
</dbReference>